<sequence>MPRRCSHCNSYGHNTRSCTARTGGGGGLRLFGVRLTDGSFIKKSASMGNISHYPGTADSPEGYHSDDLDHGFAPCRRPLRKKGVPWTEEEHRQFLLGLQHLGRGDWRGISRNYVPSRTPTQVASHAQKYFIRQSNANRKKKKASLFDIVPDKEPNSSTPEQFSFPSPVLGTNNENLMLSSSQEEDMINSPSLDLSLKPAFMPFPFQLWPPNAYSPKDDGAGTSHNPIIGRESVVAEGQELRQINILFKRFINSTDSSKVKLDNSEQFASENGCSQLPPQSELNTGYKLLVFKSEERRLVAILAKQKSHSPQLQLSWQPCKERPQIYRIAHDHNTHEPIWTPVNPKKTILSVASNNLYKPSCIHLSRFRRLYIFSGLLHVKRSSVLWFLEYHGKKIPATNAHFPQARERRLAGD</sequence>
<feature type="compositionally biased region" description="Polar residues" evidence="6">
    <location>
        <begin position="155"/>
        <end position="169"/>
    </location>
</feature>
<dbReference type="GO" id="GO:0003677">
    <property type="term" value="F:DNA binding"/>
    <property type="evidence" value="ECO:0007669"/>
    <property type="project" value="UniProtKB-KW"/>
</dbReference>
<evidence type="ECO:0000259" key="8">
    <source>
        <dbReference type="PROSITE" id="PS51293"/>
    </source>
</evidence>
<protein>
    <submittedName>
        <fullName evidence="10">Transcription factor KUA1</fullName>
    </submittedName>
</protein>
<dbReference type="CDD" id="cd00167">
    <property type="entry name" value="SANT"/>
    <property type="match status" value="1"/>
</dbReference>
<dbReference type="SMART" id="SM00717">
    <property type="entry name" value="SANT"/>
    <property type="match status" value="1"/>
</dbReference>
<dbReference type="GO" id="GO:0009739">
    <property type="term" value="P:response to gibberellin"/>
    <property type="evidence" value="ECO:0007669"/>
    <property type="project" value="TreeGrafter"/>
</dbReference>
<feature type="domain" description="Myb-like" evidence="7">
    <location>
        <begin position="85"/>
        <end position="130"/>
    </location>
</feature>
<keyword evidence="5" id="KW-0539">Nucleus</keyword>
<dbReference type="SUPFAM" id="SSF46689">
    <property type="entry name" value="Homeodomain-like"/>
    <property type="match status" value="1"/>
</dbReference>
<reference evidence="10" key="2">
    <citation type="journal article" date="2024" name="Plant">
        <title>Genomic evolution and insights into agronomic trait innovations of Sesamum species.</title>
        <authorList>
            <person name="Miao H."/>
            <person name="Wang L."/>
            <person name="Qu L."/>
            <person name="Liu H."/>
            <person name="Sun Y."/>
            <person name="Le M."/>
            <person name="Wang Q."/>
            <person name="Wei S."/>
            <person name="Zheng Y."/>
            <person name="Lin W."/>
            <person name="Duan Y."/>
            <person name="Cao H."/>
            <person name="Xiong S."/>
            <person name="Wang X."/>
            <person name="Wei L."/>
            <person name="Li C."/>
            <person name="Ma Q."/>
            <person name="Ju M."/>
            <person name="Zhao R."/>
            <person name="Li G."/>
            <person name="Mu C."/>
            <person name="Tian Q."/>
            <person name="Mei H."/>
            <person name="Zhang T."/>
            <person name="Gao T."/>
            <person name="Zhang H."/>
        </authorList>
    </citation>
    <scope>NUCLEOTIDE SEQUENCE</scope>
    <source>
        <strain evidence="10">G02</strain>
    </source>
</reference>
<evidence type="ECO:0000256" key="2">
    <source>
        <dbReference type="ARBA" id="ARBA00023015"/>
    </source>
</evidence>
<keyword evidence="3" id="KW-0238">DNA-binding</keyword>
<dbReference type="PROSITE" id="PS50090">
    <property type="entry name" value="MYB_LIKE"/>
    <property type="match status" value="1"/>
</dbReference>
<dbReference type="NCBIfam" id="TIGR01557">
    <property type="entry name" value="myb_SHAQKYF"/>
    <property type="match status" value="1"/>
</dbReference>
<dbReference type="PANTHER" id="PTHR44191:SF62">
    <property type="entry name" value="OS04G0341900 PROTEIN"/>
    <property type="match status" value="1"/>
</dbReference>
<comment type="subcellular location">
    <subcellularLocation>
        <location evidence="1">Nucleus</location>
    </subcellularLocation>
</comment>
<reference evidence="10" key="1">
    <citation type="submission" date="2020-06" db="EMBL/GenBank/DDBJ databases">
        <authorList>
            <person name="Li T."/>
            <person name="Hu X."/>
            <person name="Zhang T."/>
            <person name="Song X."/>
            <person name="Zhang H."/>
            <person name="Dai N."/>
            <person name="Sheng W."/>
            <person name="Hou X."/>
            <person name="Wei L."/>
        </authorList>
    </citation>
    <scope>NUCLEOTIDE SEQUENCE</scope>
    <source>
        <strain evidence="10">G02</strain>
        <tissue evidence="10">Leaf</tissue>
    </source>
</reference>
<evidence type="ECO:0000256" key="5">
    <source>
        <dbReference type="ARBA" id="ARBA00023242"/>
    </source>
</evidence>
<dbReference type="InterPro" id="IPR052245">
    <property type="entry name" value="Plant_Stress_Dev_TF"/>
</dbReference>
<name>A0AAW2PFW3_SESRA</name>
<feature type="domain" description="HTH myb-type" evidence="9">
    <location>
        <begin position="80"/>
        <end position="134"/>
    </location>
</feature>
<dbReference type="AlphaFoldDB" id="A0AAW2PFW3"/>
<dbReference type="PROSITE" id="PS51294">
    <property type="entry name" value="HTH_MYB"/>
    <property type="match status" value="1"/>
</dbReference>
<dbReference type="PROSITE" id="PS51293">
    <property type="entry name" value="SANT"/>
    <property type="match status" value="1"/>
</dbReference>
<dbReference type="InterPro" id="IPR017930">
    <property type="entry name" value="Myb_dom"/>
</dbReference>
<gene>
    <name evidence="10" type="ORF">Sradi_3909800</name>
</gene>
<dbReference type="EMBL" id="JACGWJ010000017">
    <property type="protein sequence ID" value="KAL0354629.1"/>
    <property type="molecule type" value="Genomic_DNA"/>
</dbReference>
<keyword evidence="2" id="KW-0805">Transcription regulation</keyword>
<accession>A0AAW2PFW3</accession>
<organism evidence="10">
    <name type="scientific">Sesamum radiatum</name>
    <name type="common">Black benniseed</name>
    <dbReference type="NCBI Taxonomy" id="300843"/>
    <lineage>
        <taxon>Eukaryota</taxon>
        <taxon>Viridiplantae</taxon>
        <taxon>Streptophyta</taxon>
        <taxon>Embryophyta</taxon>
        <taxon>Tracheophyta</taxon>
        <taxon>Spermatophyta</taxon>
        <taxon>Magnoliopsida</taxon>
        <taxon>eudicotyledons</taxon>
        <taxon>Gunneridae</taxon>
        <taxon>Pentapetalae</taxon>
        <taxon>asterids</taxon>
        <taxon>lamiids</taxon>
        <taxon>Lamiales</taxon>
        <taxon>Pedaliaceae</taxon>
        <taxon>Sesamum</taxon>
    </lineage>
</organism>
<feature type="region of interest" description="Disordered" evidence="6">
    <location>
        <begin position="149"/>
        <end position="169"/>
    </location>
</feature>
<evidence type="ECO:0000259" key="9">
    <source>
        <dbReference type="PROSITE" id="PS51294"/>
    </source>
</evidence>
<dbReference type="Pfam" id="PF00249">
    <property type="entry name" value="Myb_DNA-binding"/>
    <property type="match status" value="1"/>
</dbReference>
<evidence type="ECO:0000256" key="4">
    <source>
        <dbReference type="ARBA" id="ARBA00023163"/>
    </source>
</evidence>
<dbReference type="GO" id="GO:0006355">
    <property type="term" value="P:regulation of DNA-templated transcription"/>
    <property type="evidence" value="ECO:0007669"/>
    <property type="project" value="UniProtKB-ARBA"/>
</dbReference>
<feature type="domain" description="SANT" evidence="8">
    <location>
        <begin position="86"/>
        <end position="134"/>
    </location>
</feature>
<dbReference type="GO" id="GO:0009723">
    <property type="term" value="P:response to ethylene"/>
    <property type="evidence" value="ECO:0007669"/>
    <property type="project" value="TreeGrafter"/>
</dbReference>
<evidence type="ECO:0000256" key="1">
    <source>
        <dbReference type="ARBA" id="ARBA00004123"/>
    </source>
</evidence>
<dbReference type="InterPro" id="IPR001005">
    <property type="entry name" value="SANT/Myb"/>
</dbReference>
<dbReference type="InterPro" id="IPR017884">
    <property type="entry name" value="SANT_dom"/>
</dbReference>
<keyword evidence="4" id="KW-0804">Transcription</keyword>
<evidence type="ECO:0000256" key="6">
    <source>
        <dbReference type="SAM" id="MobiDB-lite"/>
    </source>
</evidence>
<proteinExistence type="predicted"/>
<comment type="caution">
    <text evidence="10">The sequence shown here is derived from an EMBL/GenBank/DDBJ whole genome shotgun (WGS) entry which is preliminary data.</text>
</comment>
<evidence type="ECO:0000313" key="10">
    <source>
        <dbReference type="EMBL" id="KAL0354629.1"/>
    </source>
</evidence>
<dbReference type="InterPro" id="IPR009057">
    <property type="entry name" value="Homeodomain-like_sf"/>
</dbReference>
<dbReference type="PANTHER" id="PTHR44191">
    <property type="entry name" value="TRANSCRIPTION FACTOR KUA1"/>
    <property type="match status" value="1"/>
</dbReference>
<dbReference type="Gene3D" id="1.10.10.60">
    <property type="entry name" value="Homeodomain-like"/>
    <property type="match status" value="1"/>
</dbReference>
<dbReference type="FunFam" id="1.10.10.60:FF:000009">
    <property type="entry name" value="transcription factor MYB1R1"/>
    <property type="match status" value="1"/>
</dbReference>
<evidence type="ECO:0000259" key="7">
    <source>
        <dbReference type="PROSITE" id="PS50090"/>
    </source>
</evidence>
<dbReference type="GO" id="GO:0005634">
    <property type="term" value="C:nucleus"/>
    <property type="evidence" value="ECO:0007669"/>
    <property type="project" value="UniProtKB-SubCell"/>
</dbReference>
<evidence type="ECO:0000256" key="3">
    <source>
        <dbReference type="ARBA" id="ARBA00023125"/>
    </source>
</evidence>
<dbReference type="InterPro" id="IPR006447">
    <property type="entry name" value="Myb_dom_plants"/>
</dbReference>